<dbReference type="SUPFAM" id="SSF53850">
    <property type="entry name" value="Periplasmic binding protein-like II"/>
    <property type="match status" value="1"/>
</dbReference>
<dbReference type="GO" id="GO:0003700">
    <property type="term" value="F:DNA-binding transcription factor activity"/>
    <property type="evidence" value="ECO:0007669"/>
    <property type="project" value="InterPro"/>
</dbReference>
<dbReference type="Gene3D" id="1.10.10.10">
    <property type="entry name" value="Winged helix-like DNA-binding domain superfamily/Winged helix DNA-binding domain"/>
    <property type="match status" value="1"/>
</dbReference>
<dbReference type="PANTHER" id="PTHR30579">
    <property type="entry name" value="TRANSCRIPTIONAL REGULATOR"/>
    <property type="match status" value="1"/>
</dbReference>
<keyword evidence="2" id="KW-0805">Transcription regulation</keyword>
<comment type="caution">
    <text evidence="6">The sequence shown here is derived from an EMBL/GenBank/DDBJ whole genome shotgun (WGS) entry which is preliminary data.</text>
</comment>
<dbReference type="EMBL" id="SYUV01000075">
    <property type="protein sequence ID" value="TKF27233.1"/>
    <property type="molecule type" value="Genomic_DNA"/>
</dbReference>
<evidence type="ECO:0000256" key="2">
    <source>
        <dbReference type="ARBA" id="ARBA00023015"/>
    </source>
</evidence>
<dbReference type="Proteomes" id="UP000307574">
    <property type="component" value="Unassembled WGS sequence"/>
</dbReference>
<dbReference type="InterPro" id="IPR050176">
    <property type="entry name" value="LTTR"/>
</dbReference>
<evidence type="ECO:0000313" key="7">
    <source>
        <dbReference type="Proteomes" id="UP000307574"/>
    </source>
</evidence>
<evidence type="ECO:0000256" key="1">
    <source>
        <dbReference type="ARBA" id="ARBA00009437"/>
    </source>
</evidence>
<dbReference type="SUPFAM" id="SSF46785">
    <property type="entry name" value="Winged helix' DNA-binding domain"/>
    <property type="match status" value="1"/>
</dbReference>
<dbReference type="PANTHER" id="PTHR30579:SF7">
    <property type="entry name" value="HTH-TYPE TRANSCRIPTIONAL REGULATOR LRHA-RELATED"/>
    <property type="match status" value="1"/>
</dbReference>
<keyword evidence="4" id="KW-0804">Transcription</keyword>
<dbReference type="InterPro" id="IPR036390">
    <property type="entry name" value="WH_DNA-bd_sf"/>
</dbReference>
<organism evidence="6 7">
    <name type="scientific">Vibrio kanaloae</name>
    <dbReference type="NCBI Taxonomy" id="170673"/>
    <lineage>
        <taxon>Bacteria</taxon>
        <taxon>Pseudomonadati</taxon>
        <taxon>Pseudomonadota</taxon>
        <taxon>Gammaproteobacteria</taxon>
        <taxon>Vibrionales</taxon>
        <taxon>Vibrionaceae</taxon>
        <taxon>Vibrio</taxon>
    </lineage>
</organism>
<evidence type="ECO:0000259" key="5">
    <source>
        <dbReference type="PROSITE" id="PS50931"/>
    </source>
</evidence>
<dbReference type="InterPro" id="IPR036388">
    <property type="entry name" value="WH-like_DNA-bd_sf"/>
</dbReference>
<sequence length="293" mass="33629">MVKTMERTFLRKNGITLEQLRCFVCVYETLNITGAAQKLSKTQSAVTITLQKFEETIGVEVFNRRAGRNLVRTGSAENIYIKAIDILKRVDSLRVPTDKIIRVGIPDDFTTQKTLQIKNYLADVYTDATVSLIVDKNENHKRNYANGNLEFYFHKKLKVNNETPDADCGQYLYTSKLIWVSCKCVNLELIDYLPLVSFHEGCIPRVSLEHALAMLQIPYKFTYESFSWYQNIEAIKSGFGVGIILDTMYDKDLTILGLKEGFPTLWDIDIYFIGRPSPKVEDFADRLKDIFAK</sequence>
<gene>
    <name evidence="6" type="ORF">FCV50_20080</name>
</gene>
<dbReference type="PROSITE" id="PS50931">
    <property type="entry name" value="HTH_LYSR"/>
    <property type="match status" value="1"/>
</dbReference>
<name>A0A4U1YZP5_9VIBR</name>
<dbReference type="GO" id="GO:0003677">
    <property type="term" value="F:DNA binding"/>
    <property type="evidence" value="ECO:0007669"/>
    <property type="project" value="UniProtKB-KW"/>
</dbReference>
<evidence type="ECO:0000256" key="4">
    <source>
        <dbReference type="ARBA" id="ARBA00023163"/>
    </source>
</evidence>
<feature type="domain" description="HTH lysR-type" evidence="5">
    <location>
        <begin position="15"/>
        <end position="73"/>
    </location>
</feature>
<dbReference type="Pfam" id="PF00126">
    <property type="entry name" value="HTH_1"/>
    <property type="match status" value="1"/>
</dbReference>
<proteinExistence type="inferred from homology"/>
<comment type="similarity">
    <text evidence="1">Belongs to the LysR transcriptional regulatory family.</text>
</comment>
<accession>A0A4U1YZP5</accession>
<dbReference type="InterPro" id="IPR000847">
    <property type="entry name" value="LysR_HTH_N"/>
</dbReference>
<reference evidence="6 7" key="1">
    <citation type="submission" date="2019-04" db="EMBL/GenBank/DDBJ databases">
        <title>A reverse ecology approach based on a biological definition of microbial populations.</title>
        <authorList>
            <person name="Arevalo P."/>
            <person name="Vaninsberghe D."/>
            <person name="Elsherbini J."/>
            <person name="Gore J."/>
            <person name="Polz M."/>
        </authorList>
    </citation>
    <scope>NUCLEOTIDE SEQUENCE [LARGE SCALE GENOMIC DNA]</scope>
    <source>
        <strain evidence="6 7">10N.261.46.F4</strain>
    </source>
</reference>
<evidence type="ECO:0000256" key="3">
    <source>
        <dbReference type="ARBA" id="ARBA00023125"/>
    </source>
</evidence>
<protein>
    <submittedName>
        <fullName evidence="6">LysR family transcriptional regulator</fullName>
    </submittedName>
</protein>
<dbReference type="Gene3D" id="3.40.190.10">
    <property type="entry name" value="Periplasmic binding protein-like II"/>
    <property type="match status" value="2"/>
</dbReference>
<dbReference type="AlphaFoldDB" id="A0A4U1YZP5"/>
<evidence type="ECO:0000313" key="6">
    <source>
        <dbReference type="EMBL" id="TKF27233.1"/>
    </source>
</evidence>
<keyword evidence="3" id="KW-0238">DNA-binding</keyword>